<name>K3W694_GLOUD</name>
<dbReference type="InterPro" id="IPR052727">
    <property type="entry name" value="Rab4/Rab5_effector"/>
</dbReference>
<dbReference type="InParanoid" id="K3W694"/>
<evidence type="ECO:0000313" key="1">
    <source>
        <dbReference type="EnsemblProtists" id="PYU1_T000485"/>
    </source>
</evidence>
<dbReference type="HOGENOM" id="CLU_015303_0_1_1"/>
<dbReference type="eggNOG" id="ENOG502SHIT">
    <property type="taxonomic scope" value="Eukaryota"/>
</dbReference>
<dbReference type="AlphaFoldDB" id="K3W694"/>
<dbReference type="PANTHER" id="PTHR13510:SF44">
    <property type="entry name" value="RABENOSYN-5"/>
    <property type="match status" value="1"/>
</dbReference>
<dbReference type="CDD" id="cd00065">
    <property type="entry name" value="FYVE_like_SF"/>
    <property type="match status" value="1"/>
</dbReference>
<dbReference type="EMBL" id="GL376636">
    <property type="status" value="NOT_ANNOTATED_CDS"/>
    <property type="molecule type" value="Genomic_DNA"/>
</dbReference>
<proteinExistence type="predicted"/>
<sequence>MTKRFANPFPALALTSEDARQLEGLAHAFIRSSMDQFEQFALRNKSNVDDARWKYVTERENVRVFSERREKDRHGKDRESDEDAPVLNAADLPVVLVTGTIEGKLDDAIYGYVCPDLDTMRIKTSYIDDALVGSAVLASLIKPTPADPFRSLSIKWIEKGRPIHVRAVAKNRDFVYMESTGTDVLSNGERIGYHLIHSVQFPQTPELDTVVRGNMSVSGIFRQKTDNTVEIYIKGVMNPAGGLMRSIIIKSAAQALVSSWKYMHCAEMKKLAWLMRQRTLSGPVPSSKKDEDDDDSSMVRSCAVCGKKPSAFSVLRSRSHSKSKCKICRRCLCSSCKTKKTLSFIAKDLRLVQQDMTFCEACVREAASISAVAIAKDEIVAAEPFSWLDTYASSSSSSELSPSGSTYVDQF</sequence>
<reference evidence="2" key="2">
    <citation type="submission" date="2010-04" db="EMBL/GenBank/DDBJ databases">
        <authorList>
            <person name="Buell R."/>
            <person name="Hamilton J."/>
            <person name="Hostetler J."/>
        </authorList>
    </citation>
    <scope>NUCLEOTIDE SEQUENCE [LARGE SCALE GENOMIC DNA]</scope>
    <source>
        <strain evidence="2">DAOM:BR144</strain>
    </source>
</reference>
<organism evidence="1 2">
    <name type="scientific">Globisporangium ultimum (strain ATCC 200006 / CBS 805.95 / DAOM BR144)</name>
    <name type="common">Pythium ultimum</name>
    <dbReference type="NCBI Taxonomy" id="431595"/>
    <lineage>
        <taxon>Eukaryota</taxon>
        <taxon>Sar</taxon>
        <taxon>Stramenopiles</taxon>
        <taxon>Oomycota</taxon>
        <taxon>Peronosporomycetes</taxon>
        <taxon>Pythiales</taxon>
        <taxon>Pythiaceae</taxon>
        <taxon>Globisporangium</taxon>
    </lineage>
</organism>
<dbReference type="InterPro" id="IPR023393">
    <property type="entry name" value="START-like_dom_sf"/>
</dbReference>
<dbReference type="EnsemblProtists" id="PYU1_T000485">
    <property type="protein sequence ID" value="PYU1_T000485"/>
    <property type="gene ID" value="PYU1_G000485"/>
</dbReference>
<accession>K3W694</accession>
<evidence type="ECO:0000313" key="2">
    <source>
        <dbReference type="Proteomes" id="UP000019132"/>
    </source>
</evidence>
<protein>
    <recommendedName>
        <fullName evidence="3">FYVE-type domain-containing protein</fullName>
    </recommendedName>
</protein>
<keyword evidence="2" id="KW-1185">Reference proteome</keyword>
<dbReference type="VEuPathDB" id="FungiDB:PYU1_G000485"/>
<evidence type="ECO:0008006" key="3">
    <source>
        <dbReference type="Google" id="ProtNLM"/>
    </source>
</evidence>
<reference evidence="1" key="3">
    <citation type="submission" date="2015-02" db="UniProtKB">
        <authorList>
            <consortium name="EnsemblProtists"/>
        </authorList>
    </citation>
    <scope>IDENTIFICATION</scope>
    <source>
        <strain evidence="1">DAOM BR144</strain>
    </source>
</reference>
<reference evidence="2" key="1">
    <citation type="journal article" date="2010" name="Genome Biol.">
        <title>Genome sequence of the necrotrophic plant pathogen Pythium ultimum reveals original pathogenicity mechanisms and effector repertoire.</title>
        <authorList>
            <person name="Levesque C.A."/>
            <person name="Brouwer H."/>
            <person name="Cano L."/>
            <person name="Hamilton J.P."/>
            <person name="Holt C."/>
            <person name="Huitema E."/>
            <person name="Raffaele S."/>
            <person name="Robideau G.P."/>
            <person name="Thines M."/>
            <person name="Win J."/>
            <person name="Zerillo M.M."/>
            <person name="Beakes G.W."/>
            <person name="Boore J.L."/>
            <person name="Busam D."/>
            <person name="Dumas B."/>
            <person name="Ferriera S."/>
            <person name="Fuerstenberg S.I."/>
            <person name="Gachon C.M."/>
            <person name="Gaulin E."/>
            <person name="Govers F."/>
            <person name="Grenville-Briggs L."/>
            <person name="Horner N."/>
            <person name="Hostetler J."/>
            <person name="Jiang R.H."/>
            <person name="Johnson J."/>
            <person name="Krajaejun T."/>
            <person name="Lin H."/>
            <person name="Meijer H.J."/>
            <person name="Moore B."/>
            <person name="Morris P."/>
            <person name="Phuntmart V."/>
            <person name="Puiu D."/>
            <person name="Shetty J."/>
            <person name="Stajich J.E."/>
            <person name="Tripathy S."/>
            <person name="Wawra S."/>
            <person name="van West P."/>
            <person name="Whitty B.R."/>
            <person name="Coutinho P.M."/>
            <person name="Henrissat B."/>
            <person name="Martin F."/>
            <person name="Thomas P.D."/>
            <person name="Tyler B.M."/>
            <person name="De Vries R.P."/>
            <person name="Kamoun S."/>
            <person name="Yandell M."/>
            <person name="Tisserat N."/>
            <person name="Buell C.R."/>
        </authorList>
    </citation>
    <scope>NUCLEOTIDE SEQUENCE</scope>
    <source>
        <strain evidence="2">DAOM:BR144</strain>
    </source>
</reference>
<dbReference type="PANTHER" id="PTHR13510">
    <property type="entry name" value="FYVE-FINGER-CONTAINING RAB5 EFFECTOR PROTEIN RABENOSYN-5-RELATED"/>
    <property type="match status" value="1"/>
</dbReference>
<dbReference type="Gene3D" id="3.30.530.20">
    <property type="match status" value="1"/>
</dbReference>
<dbReference type="Proteomes" id="UP000019132">
    <property type="component" value="Unassembled WGS sequence"/>
</dbReference>